<protein>
    <submittedName>
        <fullName evidence="2">Unannotated protein</fullName>
    </submittedName>
</protein>
<reference evidence="2" key="1">
    <citation type="submission" date="2020-05" db="EMBL/GenBank/DDBJ databases">
        <authorList>
            <person name="Chiriac C."/>
            <person name="Salcher M."/>
            <person name="Ghai R."/>
            <person name="Kavagutti S V."/>
        </authorList>
    </citation>
    <scope>NUCLEOTIDE SEQUENCE</scope>
</reference>
<dbReference type="InterPro" id="IPR036821">
    <property type="entry name" value="Peptide_deformylase_sf"/>
</dbReference>
<dbReference type="EMBL" id="CAFBLT010000003">
    <property type="protein sequence ID" value="CAB4883589.1"/>
    <property type="molecule type" value="Genomic_DNA"/>
</dbReference>
<dbReference type="PANTHER" id="PTHR10458:SF22">
    <property type="entry name" value="PEPTIDE DEFORMYLASE"/>
    <property type="match status" value="1"/>
</dbReference>
<dbReference type="InterPro" id="IPR023635">
    <property type="entry name" value="Peptide_deformylase"/>
</dbReference>
<organism evidence="2">
    <name type="scientific">freshwater metagenome</name>
    <dbReference type="NCBI Taxonomy" id="449393"/>
    <lineage>
        <taxon>unclassified sequences</taxon>
        <taxon>metagenomes</taxon>
        <taxon>ecological metagenomes</taxon>
    </lineage>
</organism>
<dbReference type="HAMAP" id="MF_00163">
    <property type="entry name" value="Pep_deformylase"/>
    <property type="match status" value="1"/>
</dbReference>
<dbReference type="NCBIfam" id="TIGR00079">
    <property type="entry name" value="pept_deformyl"/>
    <property type="match status" value="1"/>
</dbReference>
<dbReference type="NCBIfam" id="NF001159">
    <property type="entry name" value="PRK00150.1-3"/>
    <property type="match status" value="1"/>
</dbReference>
<evidence type="ECO:0000313" key="3">
    <source>
        <dbReference type="EMBL" id="CAB5032837.1"/>
    </source>
</evidence>
<name>A0A6J7ETZ9_9ZZZZ</name>
<accession>A0A6J7ETZ9</accession>
<gene>
    <name evidence="2" type="ORF">UFOPK3427_01787</name>
    <name evidence="3" type="ORF">UFOPK4112_01870</name>
</gene>
<evidence type="ECO:0000256" key="1">
    <source>
        <dbReference type="ARBA" id="ARBA00010759"/>
    </source>
</evidence>
<dbReference type="PIRSF" id="PIRSF004749">
    <property type="entry name" value="Pep_def"/>
    <property type="match status" value="1"/>
</dbReference>
<proteinExistence type="inferred from homology"/>
<sequence length="178" mass="19717">MSVSSIRVYGDPVLNSQAAEVTDIDQKVVSLVESMIETMYAAPGVGLAANQVGIQKRIFVYDIGDGPLTVINPSIVESDGEWTYEEGCLSVPGLSWEITRPNQIHLVGLDLDGNEISVETDEFEGRVFQHEMDHLNGVLLLERLDDDQRKEAKRILRERSLDVSQSGDPDGLGRLHRI</sequence>
<dbReference type="GO" id="GO:0042586">
    <property type="term" value="F:peptide deformylase activity"/>
    <property type="evidence" value="ECO:0007669"/>
    <property type="project" value="InterPro"/>
</dbReference>
<dbReference type="PANTHER" id="PTHR10458">
    <property type="entry name" value="PEPTIDE DEFORMYLASE"/>
    <property type="match status" value="1"/>
</dbReference>
<comment type="similarity">
    <text evidence="1">Belongs to the polypeptide deformylase family.</text>
</comment>
<dbReference type="PRINTS" id="PR01576">
    <property type="entry name" value="PDEFORMYLASE"/>
</dbReference>
<evidence type="ECO:0000313" key="2">
    <source>
        <dbReference type="EMBL" id="CAB4883589.1"/>
    </source>
</evidence>
<dbReference type="Gene3D" id="3.90.45.10">
    <property type="entry name" value="Peptide deformylase"/>
    <property type="match status" value="1"/>
</dbReference>
<dbReference type="CDD" id="cd00487">
    <property type="entry name" value="Pep_deformylase"/>
    <property type="match status" value="1"/>
</dbReference>
<dbReference type="EMBL" id="CAFBPM010000037">
    <property type="protein sequence ID" value="CAB5032837.1"/>
    <property type="molecule type" value="Genomic_DNA"/>
</dbReference>
<dbReference type="AlphaFoldDB" id="A0A6J7ETZ9"/>
<dbReference type="SUPFAM" id="SSF56420">
    <property type="entry name" value="Peptide deformylase"/>
    <property type="match status" value="1"/>
</dbReference>
<dbReference type="Pfam" id="PF01327">
    <property type="entry name" value="Pep_deformylase"/>
    <property type="match status" value="1"/>
</dbReference>